<evidence type="ECO:0000256" key="4">
    <source>
        <dbReference type="ARBA" id="ARBA00023157"/>
    </source>
</evidence>
<dbReference type="PROSITE" id="PS00122">
    <property type="entry name" value="CARBOXYLESTERASE_B_1"/>
    <property type="match status" value="1"/>
</dbReference>
<feature type="signal peptide" evidence="6">
    <location>
        <begin position="1"/>
        <end position="20"/>
    </location>
</feature>
<dbReference type="Pfam" id="PF00135">
    <property type="entry name" value="COesterase"/>
    <property type="match status" value="1"/>
</dbReference>
<keyword evidence="6" id="KW-0732">Signal</keyword>
<keyword evidence="3 6" id="KW-0378">Hydrolase</keyword>
<comment type="similarity">
    <text evidence="1 6">Belongs to the type-B carboxylesterase/lipase family.</text>
</comment>
<dbReference type="InterPro" id="IPR019826">
    <property type="entry name" value="Carboxylesterase_B_AS"/>
</dbReference>
<feature type="domain" description="Carboxylesterase type B" evidence="7">
    <location>
        <begin position="64"/>
        <end position="566"/>
    </location>
</feature>
<dbReference type="GO" id="GO:0052689">
    <property type="term" value="F:carboxylic ester hydrolase activity"/>
    <property type="evidence" value="ECO:0007669"/>
    <property type="project" value="UniProtKB-KW"/>
</dbReference>
<evidence type="ECO:0000259" key="7">
    <source>
        <dbReference type="Pfam" id="PF00135"/>
    </source>
</evidence>
<dbReference type="EMBL" id="GANO01001733">
    <property type="protein sequence ID" value="JAB58138.1"/>
    <property type="molecule type" value="mRNA"/>
</dbReference>
<sequence>MRLSFIAILLLCGSYRRINAQSEETRPESERESSECDEVIDESVCSETEEKNGCENQSPCVCLSSGLGCIRGKIMPGYQIQSFEGFLGIPFAKPPVNELRFQNPVPNEPWNGVLDATAEKLFCVQLNVLVPNAAVMGDEDCLYLYVYRPKSHNFNKRKLPVMLHIHGGGLFSGSGGPSFTGPEYFMDTEEVIFVSIQYRLSVLGFLSTGDQFAPGNFGFKDQSLAMKWVYENIEDFGGDREQITIFGQSAGAWSVHLHMMSKLSEGYFSKAILMSGSAIAPYAHATRNPINTARRQAEAVNIKNAHNLTSKDLVEELRKINAASLMESVQKLKAWSHDPLTLYRNVIEDEAVGSFITEDPRTIWKRGDYRKIPWMTGYVPVEGAVRGLAIATNPLLREKLNSDFEKTFEVLMELQGSSPQILQDKVQKIINCYLNGSAEVTENNTLDFVRTYSQRAFITPMIEGVSQHVKNGFSHNSPVSLYKFSYRGPFSFSLFYTGLPTDFGVVHCDDLIYLLRQPALLQDFEKNSLDAKMITKFVEFFVDFAYNGVATKLVPYKKCTPNSNSSLPAKCDFIEFTNSADGTNIDIRTTNEVNNDEVLFWRYIDSYV</sequence>
<feature type="chain" id="PRO_5005147759" description="Carboxylic ester hydrolase" evidence="6">
    <location>
        <begin position="21"/>
        <end position="608"/>
    </location>
</feature>
<evidence type="ECO:0000256" key="3">
    <source>
        <dbReference type="ARBA" id="ARBA00022801"/>
    </source>
</evidence>
<dbReference type="ESTHER" id="9dipt-u5evs7">
    <property type="family name" value="Juvenile_hormone_esterase"/>
</dbReference>
<evidence type="ECO:0000256" key="6">
    <source>
        <dbReference type="RuleBase" id="RU361235"/>
    </source>
</evidence>
<dbReference type="PANTHER" id="PTHR43142:SF1">
    <property type="entry name" value="CARBOXYLIC ESTER HYDROLASE"/>
    <property type="match status" value="1"/>
</dbReference>
<evidence type="ECO:0000256" key="5">
    <source>
        <dbReference type="ARBA" id="ARBA00023180"/>
    </source>
</evidence>
<proteinExistence type="evidence at transcript level"/>
<name>U5EVS7_9DIPT</name>
<dbReference type="SUPFAM" id="SSF53474">
    <property type="entry name" value="alpha/beta-Hydrolases"/>
    <property type="match status" value="1"/>
</dbReference>
<keyword evidence="2" id="KW-0719">Serine esterase</keyword>
<reference evidence="8" key="1">
    <citation type="journal article" date="2014" name="Insect Biochem. Mol. Biol.">
        <title>An insight into the sialome of the frog biting fly, Corethrella appendiculata.</title>
        <authorList>
            <person name="Ribeiro J.M.C."/>
            <person name="Chagas A.C."/>
            <person name="Pham V.M."/>
            <person name="Lounibos L.P."/>
            <person name="Calvo E."/>
        </authorList>
    </citation>
    <scope>NUCLEOTIDE SEQUENCE</scope>
    <source>
        <tissue evidence="8">Salivary glands</tissue>
    </source>
</reference>
<dbReference type="PANTHER" id="PTHR43142">
    <property type="entry name" value="CARBOXYLIC ESTER HYDROLASE"/>
    <property type="match status" value="1"/>
</dbReference>
<keyword evidence="4" id="KW-1015">Disulfide bond</keyword>
<accession>U5EVS7</accession>
<protein>
    <recommendedName>
        <fullName evidence="6">Carboxylic ester hydrolase</fullName>
        <ecNumber evidence="6">3.1.1.-</ecNumber>
    </recommendedName>
</protein>
<dbReference type="EC" id="3.1.1.-" evidence="6"/>
<dbReference type="InterPro" id="IPR029058">
    <property type="entry name" value="AB_hydrolase_fold"/>
</dbReference>
<dbReference type="InterPro" id="IPR002018">
    <property type="entry name" value="CarbesteraseB"/>
</dbReference>
<evidence type="ECO:0000256" key="2">
    <source>
        <dbReference type="ARBA" id="ARBA00022487"/>
    </source>
</evidence>
<evidence type="ECO:0000313" key="8">
    <source>
        <dbReference type="EMBL" id="JAB58138.1"/>
    </source>
</evidence>
<evidence type="ECO:0000256" key="1">
    <source>
        <dbReference type="ARBA" id="ARBA00005964"/>
    </source>
</evidence>
<organism evidence="8">
    <name type="scientific">Corethrella appendiculata</name>
    <dbReference type="NCBI Taxonomy" id="1370023"/>
    <lineage>
        <taxon>Eukaryota</taxon>
        <taxon>Metazoa</taxon>
        <taxon>Ecdysozoa</taxon>
        <taxon>Arthropoda</taxon>
        <taxon>Hexapoda</taxon>
        <taxon>Insecta</taxon>
        <taxon>Pterygota</taxon>
        <taxon>Neoptera</taxon>
        <taxon>Endopterygota</taxon>
        <taxon>Diptera</taxon>
        <taxon>Nematocera</taxon>
        <taxon>Culicoidea</taxon>
        <taxon>Chaoboridae</taxon>
        <taxon>Corethrella</taxon>
    </lineage>
</organism>
<keyword evidence="5" id="KW-0325">Glycoprotein</keyword>
<dbReference type="Gene3D" id="3.40.50.1820">
    <property type="entry name" value="alpha/beta hydrolase"/>
    <property type="match status" value="1"/>
</dbReference>
<dbReference type="AlphaFoldDB" id="U5EVS7"/>